<name>A0A8S3R175_MYTED</name>
<feature type="compositionally biased region" description="Basic and acidic residues" evidence="1">
    <location>
        <begin position="289"/>
        <end position="302"/>
    </location>
</feature>
<evidence type="ECO:0000313" key="3">
    <source>
        <dbReference type="Proteomes" id="UP000683360"/>
    </source>
</evidence>
<dbReference type="EMBL" id="CAJPWZ010000767">
    <property type="protein sequence ID" value="CAG2200813.1"/>
    <property type="molecule type" value="Genomic_DNA"/>
</dbReference>
<proteinExistence type="predicted"/>
<evidence type="ECO:0000313" key="2">
    <source>
        <dbReference type="EMBL" id="CAG2200813.1"/>
    </source>
</evidence>
<protein>
    <submittedName>
        <fullName evidence="2">Uncharacterized protein</fullName>
    </submittedName>
</protein>
<comment type="caution">
    <text evidence="2">The sequence shown here is derived from an EMBL/GenBank/DDBJ whole genome shotgun (WGS) entry which is preliminary data.</text>
</comment>
<sequence length="409" mass="46399">MAADVYGRVVSSSDFNSEISDLNGTTNIENEPDGLQEVHDDTFREYLPQNSQIVQILTEINTPSRSYVNNNDAIDEYSETQNSQIADFVPNQEFISLLDQELSDLPRDSYVLKLIELTHDSENTITWYRTILASRAKSIQGCPTGKLFTRKSTNRSSSTQKYAKDCYLIYMFINGDDSSIDDVFRKVDHNSISDQSKTVTHDCNIIEMRNISELKWNSKQSYASKVTPPGTPDSPHTTGIQIHSSTRSGQLSPIEIPESRSPVTCKQNIEKRYSNGINNSDNVTGLPYKTHETQNEGNRDISKPNTENITYKIPVRLEGVTSHVETTNENFFTGVTKNRTARYYLSGIDSKSTRAGILSYLETKNVHVTYLRLFSTRNNDRRISAKLNIAENCAEIVETENFWPERRVL</sequence>
<feature type="compositionally biased region" description="Polar residues" evidence="1">
    <location>
        <begin position="234"/>
        <end position="251"/>
    </location>
</feature>
<feature type="region of interest" description="Disordered" evidence="1">
    <location>
        <begin position="221"/>
        <end position="305"/>
    </location>
</feature>
<organism evidence="2 3">
    <name type="scientific">Mytilus edulis</name>
    <name type="common">Blue mussel</name>
    <dbReference type="NCBI Taxonomy" id="6550"/>
    <lineage>
        <taxon>Eukaryota</taxon>
        <taxon>Metazoa</taxon>
        <taxon>Spiralia</taxon>
        <taxon>Lophotrochozoa</taxon>
        <taxon>Mollusca</taxon>
        <taxon>Bivalvia</taxon>
        <taxon>Autobranchia</taxon>
        <taxon>Pteriomorphia</taxon>
        <taxon>Mytilida</taxon>
        <taxon>Mytiloidea</taxon>
        <taxon>Mytilidae</taxon>
        <taxon>Mytilinae</taxon>
        <taxon>Mytilus</taxon>
    </lineage>
</organism>
<dbReference type="Proteomes" id="UP000683360">
    <property type="component" value="Unassembled WGS sequence"/>
</dbReference>
<gene>
    <name evidence="2" type="ORF">MEDL_15449</name>
</gene>
<accession>A0A8S3R175</accession>
<evidence type="ECO:0000256" key="1">
    <source>
        <dbReference type="SAM" id="MobiDB-lite"/>
    </source>
</evidence>
<reference evidence="2" key="1">
    <citation type="submission" date="2021-03" db="EMBL/GenBank/DDBJ databases">
        <authorList>
            <person name="Bekaert M."/>
        </authorList>
    </citation>
    <scope>NUCLEOTIDE SEQUENCE</scope>
</reference>
<dbReference type="AlphaFoldDB" id="A0A8S3R175"/>
<keyword evidence="3" id="KW-1185">Reference proteome</keyword>